<feature type="region of interest" description="Disordered" evidence="1">
    <location>
        <begin position="494"/>
        <end position="559"/>
    </location>
</feature>
<evidence type="ECO:0000313" key="4">
    <source>
        <dbReference type="Proteomes" id="UP000184356"/>
    </source>
</evidence>
<dbReference type="VEuPathDB" id="FungiDB:ASPSYDRAFT_26252"/>
<dbReference type="EMBL" id="KV878582">
    <property type="protein sequence ID" value="OJJ64241.1"/>
    <property type="molecule type" value="Genomic_DNA"/>
</dbReference>
<proteinExistence type="predicted"/>
<dbReference type="OrthoDB" id="4366934at2759"/>
<feature type="compositionally biased region" description="Polar residues" evidence="1">
    <location>
        <begin position="442"/>
        <end position="452"/>
    </location>
</feature>
<gene>
    <name evidence="3" type="ORF">ASPSYDRAFT_26252</name>
</gene>
<evidence type="ECO:0000256" key="2">
    <source>
        <dbReference type="SAM" id="SignalP"/>
    </source>
</evidence>
<organism evidence="3 4">
    <name type="scientific">Aspergillus sydowii CBS 593.65</name>
    <dbReference type="NCBI Taxonomy" id="1036612"/>
    <lineage>
        <taxon>Eukaryota</taxon>
        <taxon>Fungi</taxon>
        <taxon>Dikarya</taxon>
        <taxon>Ascomycota</taxon>
        <taxon>Pezizomycotina</taxon>
        <taxon>Eurotiomycetes</taxon>
        <taxon>Eurotiomycetidae</taxon>
        <taxon>Eurotiales</taxon>
        <taxon>Aspergillaceae</taxon>
        <taxon>Aspergillus</taxon>
        <taxon>Aspergillus subgen. Nidulantes</taxon>
    </lineage>
</organism>
<dbReference type="AlphaFoldDB" id="A0A1L9TXR1"/>
<reference evidence="4" key="1">
    <citation type="journal article" date="2017" name="Genome Biol.">
        <title>Comparative genomics reveals high biological diversity and specific adaptations in the industrially and medically important fungal genus Aspergillus.</title>
        <authorList>
            <person name="de Vries R.P."/>
            <person name="Riley R."/>
            <person name="Wiebenga A."/>
            <person name="Aguilar-Osorio G."/>
            <person name="Amillis S."/>
            <person name="Uchima C.A."/>
            <person name="Anderluh G."/>
            <person name="Asadollahi M."/>
            <person name="Askin M."/>
            <person name="Barry K."/>
            <person name="Battaglia E."/>
            <person name="Bayram O."/>
            <person name="Benocci T."/>
            <person name="Braus-Stromeyer S.A."/>
            <person name="Caldana C."/>
            <person name="Canovas D."/>
            <person name="Cerqueira G.C."/>
            <person name="Chen F."/>
            <person name="Chen W."/>
            <person name="Choi C."/>
            <person name="Clum A."/>
            <person name="Dos Santos R.A."/>
            <person name="Damasio A.R."/>
            <person name="Diallinas G."/>
            <person name="Emri T."/>
            <person name="Fekete E."/>
            <person name="Flipphi M."/>
            <person name="Freyberg S."/>
            <person name="Gallo A."/>
            <person name="Gournas C."/>
            <person name="Habgood R."/>
            <person name="Hainaut M."/>
            <person name="Harispe M.L."/>
            <person name="Henrissat B."/>
            <person name="Hilden K.S."/>
            <person name="Hope R."/>
            <person name="Hossain A."/>
            <person name="Karabika E."/>
            <person name="Karaffa L."/>
            <person name="Karanyi Z."/>
            <person name="Krasevec N."/>
            <person name="Kuo A."/>
            <person name="Kusch H."/>
            <person name="LaButti K."/>
            <person name="Lagendijk E.L."/>
            <person name="Lapidus A."/>
            <person name="Levasseur A."/>
            <person name="Lindquist E."/>
            <person name="Lipzen A."/>
            <person name="Logrieco A.F."/>
            <person name="MacCabe A."/>
            <person name="Maekelae M.R."/>
            <person name="Malavazi I."/>
            <person name="Melin P."/>
            <person name="Meyer V."/>
            <person name="Mielnichuk N."/>
            <person name="Miskei M."/>
            <person name="Molnar A.P."/>
            <person name="Mule G."/>
            <person name="Ngan C.Y."/>
            <person name="Orejas M."/>
            <person name="Orosz E."/>
            <person name="Ouedraogo J.P."/>
            <person name="Overkamp K.M."/>
            <person name="Park H.-S."/>
            <person name="Perrone G."/>
            <person name="Piumi F."/>
            <person name="Punt P.J."/>
            <person name="Ram A.F."/>
            <person name="Ramon A."/>
            <person name="Rauscher S."/>
            <person name="Record E."/>
            <person name="Riano-Pachon D.M."/>
            <person name="Robert V."/>
            <person name="Roehrig J."/>
            <person name="Ruller R."/>
            <person name="Salamov A."/>
            <person name="Salih N.S."/>
            <person name="Samson R.A."/>
            <person name="Sandor E."/>
            <person name="Sanguinetti M."/>
            <person name="Schuetze T."/>
            <person name="Sepcic K."/>
            <person name="Shelest E."/>
            <person name="Sherlock G."/>
            <person name="Sophianopoulou V."/>
            <person name="Squina F.M."/>
            <person name="Sun H."/>
            <person name="Susca A."/>
            <person name="Todd R.B."/>
            <person name="Tsang A."/>
            <person name="Unkles S.E."/>
            <person name="van de Wiele N."/>
            <person name="van Rossen-Uffink D."/>
            <person name="Oliveira J.V."/>
            <person name="Vesth T.C."/>
            <person name="Visser J."/>
            <person name="Yu J.-H."/>
            <person name="Zhou M."/>
            <person name="Andersen M.R."/>
            <person name="Archer D.B."/>
            <person name="Baker S.E."/>
            <person name="Benoit I."/>
            <person name="Brakhage A.A."/>
            <person name="Braus G.H."/>
            <person name="Fischer R."/>
            <person name="Frisvad J.C."/>
            <person name="Goldman G.H."/>
            <person name="Houbraken J."/>
            <person name="Oakley B."/>
            <person name="Pocsi I."/>
            <person name="Scazzocchio C."/>
            <person name="Seiboth B."/>
            <person name="vanKuyk P.A."/>
            <person name="Wortman J."/>
            <person name="Dyer P.S."/>
            <person name="Grigoriev I.V."/>
        </authorList>
    </citation>
    <scope>NUCLEOTIDE SEQUENCE [LARGE SCALE GENOMIC DNA]</scope>
    <source>
        <strain evidence="4">CBS 593.65</strain>
    </source>
</reference>
<dbReference type="GeneID" id="63760331"/>
<evidence type="ECO:0000313" key="3">
    <source>
        <dbReference type="EMBL" id="OJJ64241.1"/>
    </source>
</evidence>
<feature type="region of interest" description="Disordered" evidence="1">
    <location>
        <begin position="604"/>
        <end position="641"/>
    </location>
</feature>
<feature type="compositionally biased region" description="Low complexity" evidence="1">
    <location>
        <begin position="624"/>
        <end position="637"/>
    </location>
</feature>
<feature type="region of interest" description="Disordered" evidence="1">
    <location>
        <begin position="104"/>
        <end position="142"/>
    </location>
</feature>
<accession>A0A1L9TXR1</accession>
<feature type="region of interest" description="Disordered" evidence="1">
    <location>
        <begin position="428"/>
        <end position="465"/>
    </location>
</feature>
<dbReference type="Proteomes" id="UP000184356">
    <property type="component" value="Unassembled WGS sequence"/>
</dbReference>
<name>A0A1L9TXR1_9EURO</name>
<protein>
    <submittedName>
        <fullName evidence="3">Uncharacterized protein</fullName>
    </submittedName>
</protein>
<keyword evidence="4" id="KW-1185">Reference proteome</keyword>
<dbReference type="STRING" id="1036612.A0A1L9TXR1"/>
<feature type="signal peptide" evidence="2">
    <location>
        <begin position="1"/>
        <end position="19"/>
    </location>
</feature>
<dbReference type="RefSeq" id="XP_040708047.1">
    <property type="nucleotide sequence ID" value="XM_040844258.1"/>
</dbReference>
<feature type="chain" id="PRO_5012499368" evidence="2">
    <location>
        <begin position="20"/>
        <end position="671"/>
    </location>
</feature>
<feature type="compositionally biased region" description="Basic and acidic residues" evidence="1">
    <location>
        <begin position="109"/>
        <end position="125"/>
    </location>
</feature>
<feature type="region of interest" description="Disordered" evidence="1">
    <location>
        <begin position="47"/>
        <end position="69"/>
    </location>
</feature>
<evidence type="ECO:0000256" key="1">
    <source>
        <dbReference type="SAM" id="MobiDB-lite"/>
    </source>
</evidence>
<keyword evidence="2" id="KW-0732">Signal</keyword>
<sequence>MKGLTGGIPLAVLAATAHAQGGIYKGPHGDDTGNAANIGIENSASNTANQDIKDDHSQSWKGPGPWYGHPYWAPPPPGWKRDDINEGPAGDDTGNTATIGIENEAESETTQHIEDDHSKSWEGHGHPGWPWWKRDDINEGPTGDDTGNVANIGIENEAEFETNQAIEDDHSKSWEGHGHPGWPWWKRDDINEGPTGDDTGNVANIGIENEAEFETNQAIEDDHSKSWEGHGHPGWPWWKRDDINQGPTGDDTGNAATIDIENEAESETNQAIKDDHSKSWEGHGHPGWPWWKRDDINEGPTGDDTGNAATIGLENEAESETTQHIKDDHSWNAKGWPYWYPGAPYPYPYPYRQPNHGANRPARGYHTGMKEARHVIGDIDEGPHGDDIGNVAYIPIKNEASNKYKGSYKDNHAVDIDYAWPWHQKRAFAPSTGSNEDDEGSQHSPSITNNEMSYPAPDTHAANQEACQAHEVTRTVTMTRTHTAMATETAVAVEDPQEATGTSLHAVQTPAASQAVQSEYPSQAVQNPNLHSGMASNAVPMASSVGHGSQAPAPEPTPVAYHAPAASQLTVGQASAYTVIPVYVPGSAAHGSVVIQASSTPASSAAFRTHARPTGASPEQNARSSSSASASASPSSSHGPVSFTGAAGKLAPSAGVFTVLAGAAALVAFAL</sequence>
<feature type="compositionally biased region" description="Polar residues" evidence="1">
    <location>
        <begin position="499"/>
        <end position="530"/>
    </location>
</feature>